<proteinExistence type="predicted"/>
<name>A0A218X7X4_PUNGR</name>
<organism evidence="1 2">
    <name type="scientific">Punica granatum</name>
    <name type="common">Pomegranate</name>
    <dbReference type="NCBI Taxonomy" id="22663"/>
    <lineage>
        <taxon>Eukaryota</taxon>
        <taxon>Viridiplantae</taxon>
        <taxon>Streptophyta</taxon>
        <taxon>Embryophyta</taxon>
        <taxon>Tracheophyta</taxon>
        <taxon>Spermatophyta</taxon>
        <taxon>Magnoliopsida</taxon>
        <taxon>eudicotyledons</taxon>
        <taxon>Gunneridae</taxon>
        <taxon>Pentapetalae</taxon>
        <taxon>rosids</taxon>
        <taxon>malvids</taxon>
        <taxon>Myrtales</taxon>
        <taxon>Lythraceae</taxon>
        <taxon>Punica</taxon>
    </lineage>
</organism>
<evidence type="ECO:0008006" key="3">
    <source>
        <dbReference type="Google" id="ProtNLM"/>
    </source>
</evidence>
<dbReference type="EMBL" id="MTKT01002214">
    <property type="protein sequence ID" value="OWM80799.1"/>
    <property type="molecule type" value="Genomic_DNA"/>
</dbReference>
<gene>
    <name evidence="1" type="ORF">CDL15_Pgr006829</name>
</gene>
<comment type="caution">
    <text evidence="1">The sequence shown here is derived from an EMBL/GenBank/DDBJ whole genome shotgun (WGS) entry which is preliminary data.</text>
</comment>
<dbReference type="Proteomes" id="UP000197138">
    <property type="component" value="Unassembled WGS sequence"/>
</dbReference>
<evidence type="ECO:0000313" key="1">
    <source>
        <dbReference type="EMBL" id="OWM80799.1"/>
    </source>
</evidence>
<evidence type="ECO:0000313" key="2">
    <source>
        <dbReference type="Proteomes" id="UP000197138"/>
    </source>
</evidence>
<accession>A0A218X7X4</accession>
<sequence>MAFMFAADATLIRSKNHNVELSENFNVMEEMNREEELTVGGETGLFAFARRRAVFAQTDRKETEADMAYYFELQLRVPDLSQTIPG</sequence>
<reference evidence="2" key="1">
    <citation type="journal article" date="2017" name="Plant J.">
        <title>The pomegranate (Punica granatum L.) genome and the genomics of punicalagin biosynthesis.</title>
        <authorList>
            <person name="Qin G."/>
            <person name="Xu C."/>
            <person name="Ming R."/>
            <person name="Tang H."/>
            <person name="Guyot R."/>
            <person name="Kramer E.M."/>
            <person name="Hu Y."/>
            <person name="Yi X."/>
            <person name="Qi Y."/>
            <person name="Xu X."/>
            <person name="Gao Z."/>
            <person name="Pan H."/>
            <person name="Jian J."/>
            <person name="Tian Y."/>
            <person name="Yue Z."/>
            <person name="Xu Y."/>
        </authorList>
    </citation>
    <scope>NUCLEOTIDE SEQUENCE [LARGE SCALE GENOMIC DNA]</scope>
    <source>
        <strain evidence="2">cv. Dabenzi</strain>
    </source>
</reference>
<protein>
    <recommendedName>
        <fullName evidence="3">Dirigent protein</fullName>
    </recommendedName>
</protein>
<dbReference type="AlphaFoldDB" id="A0A218X7X4"/>